<gene>
    <name evidence="6" type="primary">azoR</name>
    <name evidence="8" type="ORF">Q765_09060</name>
</gene>
<dbReference type="Pfam" id="PF02525">
    <property type="entry name" value="Flavodoxin_2"/>
    <property type="match status" value="1"/>
</dbReference>
<proteinExistence type="inferred from homology"/>
<evidence type="ECO:0000313" key="9">
    <source>
        <dbReference type="Proteomes" id="UP000030152"/>
    </source>
</evidence>
<keyword evidence="3 6" id="KW-0560">Oxidoreductase</keyword>
<dbReference type="GO" id="GO:0010181">
    <property type="term" value="F:FMN binding"/>
    <property type="evidence" value="ECO:0007669"/>
    <property type="project" value="UniProtKB-UniRule"/>
</dbReference>
<feature type="domain" description="Flavodoxin-like fold" evidence="7">
    <location>
        <begin position="1"/>
        <end position="192"/>
    </location>
</feature>
<dbReference type="SUPFAM" id="SSF52218">
    <property type="entry name" value="Flavoproteins"/>
    <property type="match status" value="1"/>
</dbReference>
<dbReference type="PANTHER" id="PTHR43741:SF4">
    <property type="entry name" value="FMN-DEPENDENT NADH:QUINONE OXIDOREDUCTASE"/>
    <property type="match status" value="1"/>
</dbReference>
<dbReference type="EMBL" id="JRLX01000008">
    <property type="protein sequence ID" value="KGO86766.1"/>
    <property type="molecule type" value="Genomic_DNA"/>
</dbReference>
<sequence>MNILHVISSPKQKASTSFQLSDAIVKQLLEKHPDGKVEELIPAGFPHASQEFIAAYDLPKHQQTARQNEVLTHSDKAIEQLQRADIIVIGLPLYNFGIPSSLKAWIDQIVRPGIAFTYSEEGIVGLIKNKKAYLALSSGGVYSDGLSHFSEHALNHLKTVLEFIGITDVSTYRAEGLAYPSLMDTALTKAISSIEI</sequence>
<feature type="binding site" evidence="6">
    <location>
        <begin position="15"/>
        <end position="17"/>
    </location>
    <ligand>
        <name>FMN</name>
        <dbReference type="ChEBI" id="CHEBI:58210"/>
    </ligand>
</feature>
<evidence type="ECO:0000259" key="7">
    <source>
        <dbReference type="Pfam" id="PF02525"/>
    </source>
</evidence>
<comment type="similarity">
    <text evidence="6">Belongs to the azoreductase type 1 family.</text>
</comment>
<dbReference type="EC" id="1.7.1.17" evidence="6"/>
<dbReference type="RefSeq" id="WP_020211258.1">
    <property type="nucleotide sequence ID" value="NZ_JRLX01000008.1"/>
</dbReference>
<dbReference type="InterPro" id="IPR003680">
    <property type="entry name" value="Flavodoxin_fold"/>
</dbReference>
<comment type="caution">
    <text evidence="8">The sequence shown here is derived from an EMBL/GenBank/DDBJ whole genome shotgun (WGS) entry which is preliminary data.</text>
</comment>
<comment type="catalytic activity">
    <reaction evidence="5">
        <text>N,N-dimethyl-1,4-phenylenediamine + anthranilate + 2 NAD(+) = 2-(4-dimethylaminophenyl)diazenylbenzoate + 2 NADH + 2 H(+)</text>
        <dbReference type="Rhea" id="RHEA:55872"/>
        <dbReference type="ChEBI" id="CHEBI:15378"/>
        <dbReference type="ChEBI" id="CHEBI:15783"/>
        <dbReference type="ChEBI" id="CHEBI:16567"/>
        <dbReference type="ChEBI" id="CHEBI:57540"/>
        <dbReference type="ChEBI" id="CHEBI:57945"/>
        <dbReference type="ChEBI" id="CHEBI:71579"/>
        <dbReference type="EC" id="1.7.1.17"/>
    </reaction>
    <physiologicalReaction direction="right-to-left" evidence="5">
        <dbReference type="Rhea" id="RHEA:55874"/>
    </physiologicalReaction>
</comment>
<dbReference type="EC" id="1.6.5.-" evidence="6"/>
<accession>A0A0A2M595</accession>
<comment type="subunit">
    <text evidence="6">Homodimer.</text>
</comment>
<keyword evidence="2 6" id="KW-0288">FMN</keyword>
<protein>
    <recommendedName>
        <fullName evidence="6">FMN dependent NADH:quinone oxidoreductase</fullName>
        <ecNumber evidence="6">1.6.5.-</ecNumber>
    </recommendedName>
    <alternativeName>
        <fullName evidence="6">Azo-dye reductase</fullName>
    </alternativeName>
    <alternativeName>
        <fullName evidence="6">FMN-dependent NADH-azo compound oxidoreductase</fullName>
    </alternativeName>
    <alternativeName>
        <fullName evidence="6">FMN-dependent NADH-azoreductase</fullName>
        <ecNumber evidence="6">1.7.1.17</ecNumber>
    </alternativeName>
</protein>
<comment type="catalytic activity">
    <reaction evidence="6">
        <text>2 a quinone + NADH + H(+) = 2 a 1,4-benzosemiquinone + NAD(+)</text>
        <dbReference type="Rhea" id="RHEA:65952"/>
        <dbReference type="ChEBI" id="CHEBI:15378"/>
        <dbReference type="ChEBI" id="CHEBI:57540"/>
        <dbReference type="ChEBI" id="CHEBI:57945"/>
        <dbReference type="ChEBI" id="CHEBI:132124"/>
        <dbReference type="ChEBI" id="CHEBI:134225"/>
    </reaction>
</comment>
<dbReference type="InterPro" id="IPR029039">
    <property type="entry name" value="Flavoprotein-like_sf"/>
</dbReference>
<evidence type="ECO:0000256" key="4">
    <source>
        <dbReference type="ARBA" id="ARBA00023027"/>
    </source>
</evidence>
<evidence type="ECO:0000256" key="5">
    <source>
        <dbReference type="ARBA" id="ARBA00048542"/>
    </source>
</evidence>
<dbReference type="GO" id="GO:0009055">
    <property type="term" value="F:electron transfer activity"/>
    <property type="evidence" value="ECO:0007669"/>
    <property type="project" value="UniProtKB-UniRule"/>
</dbReference>
<keyword evidence="9" id="KW-1185">Reference proteome</keyword>
<organism evidence="8 9">
    <name type="scientific">Flavobacterium rivuli WB 3.3-2 = DSM 21788</name>
    <dbReference type="NCBI Taxonomy" id="1121895"/>
    <lineage>
        <taxon>Bacteria</taxon>
        <taxon>Pseudomonadati</taxon>
        <taxon>Bacteroidota</taxon>
        <taxon>Flavobacteriia</taxon>
        <taxon>Flavobacteriales</taxon>
        <taxon>Flavobacteriaceae</taxon>
        <taxon>Flavobacterium</taxon>
    </lineage>
</organism>
<dbReference type="GO" id="GO:0016655">
    <property type="term" value="F:oxidoreductase activity, acting on NAD(P)H, quinone or similar compound as acceptor"/>
    <property type="evidence" value="ECO:0007669"/>
    <property type="project" value="InterPro"/>
</dbReference>
<reference evidence="8 9" key="1">
    <citation type="submission" date="2013-09" db="EMBL/GenBank/DDBJ databases">
        <authorList>
            <person name="Zeng Z."/>
            <person name="Chen C."/>
        </authorList>
    </citation>
    <scope>NUCLEOTIDE SEQUENCE [LARGE SCALE GENOMIC DNA]</scope>
    <source>
        <strain evidence="8 9">WB 3.3-2</strain>
    </source>
</reference>
<dbReference type="STRING" id="1121895.GCA_000378485_00133"/>
<comment type="function">
    <text evidence="6">Quinone reductase that provides resistance to thiol-specific stress caused by electrophilic quinones.</text>
</comment>
<dbReference type="eggNOG" id="COG1182">
    <property type="taxonomic scope" value="Bacteria"/>
</dbReference>
<feature type="binding site" evidence="6">
    <location>
        <begin position="137"/>
        <end position="140"/>
    </location>
    <ligand>
        <name>FMN</name>
        <dbReference type="ChEBI" id="CHEBI:58210"/>
    </ligand>
</feature>
<dbReference type="OrthoDB" id="9805013at2"/>
<comment type="caution">
    <text evidence="6">Lacks conserved residue(s) required for the propagation of feature annotation.</text>
</comment>
<comment type="function">
    <text evidence="6">Also exhibits azoreductase activity. Catalyzes the reductive cleavage of the azo bond in aromatic azo compounds to the corresponding amines.</text>
</comment>
<evidence type="ECO:0000313" key="8">
    <source>
        <dbReference type="EMBL" id="KGO86766.1"/>
    </source>
</evidence>
<name>A0A0A2M595_9FLAO</name>
<keyword evidence="1 6" id="KW-0285">Flavoprotein</keyword>
<dbReference type="InterPro" id="IPR023048">
    <property type="entry name" value="NADH:quinone_OxRdtase_FMN_depd"/>
</dbReference>
<evidence type="ECO:0000256" key="1">
    <source>
        <dbReference type="ARBA" id="ARBA00022630"/>
    </source>
</evidence>
<dbReference type="AlphaFoldDB" id="A0A0A2M595"/>
<evidence type="ECO:0000256" key="2">
    <source>
        <dbReference type="ARBA" id="ARBA00022643"/>
    </source>
</evidence>
<dbReference type="PANTHER" id="PTHR43741">
    <property type="entry name" value="FMN-DEPENDENT NADH-AZOREDUCTASE 1"/>
    <property type="match status" value="1"/>
</dbReference>
<dbReference type="GO" id="GO:0016652">
    <property type="term" value="F:oxidoreductase activity, acting on NAD(P)H as acceptor"/>
    <property type="evidence" value="ECO:0007669"/>
    <property type="project" value="UniProtKB-UniRule"/>
</dbReference>
<evidence type="ECO:0000256" key="6">
    <source>
        <dbReference type="HAMAP-Rule" id="MF_01216"/>
    </source>
</evidence>
<dbReference type="Gene3D" id="3.40.50.360">
    <property type="match status" value="1"/>
</dbReference>
<comment type="cofactor">
    <cofactor evidence="6">
        <name>FMN</name>
        <dbReference type="ChEBI" id="CHEBI:58210"/>
    </cofactor>
    <text evidence="6">Binds 1 FMN per subunit.</text>
</comment>
<feature type="binding site" evidence="6">
    <location>
        <position position="9"/>
    </location>
    <ligand>
        <name>FMN</name>
        <dbReference type="ChEBI" id="CHEBI:58210"/>
    </ligand>
</feature>
<dbReference type="HAMAP" id="MF_01216">
    <property type="entry name" value="Azoreductase_type1"/>
    <property type="match status" value="1"/>
</dbReference>
<dbReference type="Proteomes" id="UP000030152">
    <property type="component" value="Unassembled WGS sequence"/>
</dbReference>
<keyword evidence="4 6" id="KW-0520">NAD</keyword>
<evidence type="ECO:0000256" key="3">
    <source>
        <dbReference type="ARBA" id="ARBA00023002"/>
    </source>
</evidence>
<dbReference type="InterPro" id="IPR050104">
    <property type="entry name" value="FMN-dep_NADH:Q_OxRdtase_AzoR1"/>
</dbReference>